<organism evidence="3 4">
    <name type="scientific">Glacieibacterium frigidum</name>
    <dbReference type="NCBI Taxonomy" id="2593303"/>
    <lineage>
        <taxon>Bacteria</taxon>
        <taxon>Pseudomonadati</taxon>
        <taxon>Pseudomonadota</taxon>
        <taxon>Alphaproteobacteria</taxon>
        <taxon>Sphingomonadales</taxon>
        <taxon>Sphingosinicellaceae</taxon>
        <taxon>Glacieibacterium</taxon>
    </lineage>
</organism>
<dbReference type="InterPro" id="IPR011050">
    <property type="entry name" value="Pectin_lyase_fold/virulence"/>
</dbReference>
<dbReference type="Pfam" id="PF12951">
    <property type="entry name" value="PATR"/>
    <property type="match status" value="24"/>
</dbReference>
<dbReference type="SMART" id="SM00869">
    <property type="entry name" value="Autotransporter"/>
    <property type="match status" value="1"/>
</dbReference>
<dbReference type="PANTHER" id="PTHR35037">
    <property type="entry name" value="C-TERMINAL REGION OF AIDA-LIKE PROTEIN"/>
    <property type="match status" value="1"/>
</dbReference>
<name>A0A552U7Z4_9SPHN</name>
<gene>
    <name evidence="3" type="ORF">FMM06_11505</name>
</gene>
<feature type="domain" description="Autotransporter" evidence="2">
    <location>
        <begin position="4155"/>
        <end position="4429"/>
    </location>
</feature>
<dbReference type="SUPFAM" id="SSF103515">
    <property type="entry name" value="Autotransporter"/>
    <property type="match status" value="1"/>
</dbReference>
<comment type="caution">
    <text evidence="3">The sequence shown here is derived from an EMBL/GenBank/DDBJ whole genome shotgun (WGS) entry which is preliminary data.</text>
</comment>
<dbReference type="InterPro" id="IPR051551">
    <property type="entry name" value="Autotransporter_adhesion"/>
</dbReference>
<dbReference type="InterPro" id="IPR006626">
    <property type="entry name" value="PbH1"/>
</dbReference>
<keyword evidence="1" id="KW-0732">Signal</keyword>
<evidence type="ECO:0000313" key="3">
    <source>
        <dbReference type="EMBL" id="TRW14331.1"/>
    </source>
</evidence>
<evidence type="ECO:0000256" key="1">
    <source>
        <dbReference type="ARBA" id="ARBA00022729"/>
    </source>
</evidence>
<dbReference type="InterPro" id="IPR036709">
    <property type="entry name" value="Autotransporte_beta_dom_sf"/>
</dbReference>
<evidence type="ECO:0000259" key="2">
    <source>
        <dbReference type="PROSITE" id="PS51208"/>
    </source>
</evidence>
<dbReference type="SUPFAM" id="SSF51126">
    <property type="entry name" value="Pectin lyase-like"/>
    <property type="match status" value="6"/>
</dbReference>
<reference evidence="3 4" key="1">
    <citation type="submission" date="2019-07" db="EMBL/GenBank/DDBJ databases">
        <title>Novel species isolated from glacier.</title>
        <authorList>
            <person name="Liu Q."/>
            <person name="Xin Y.-H."/>
        </authorList>
    </citation>
    <scope>NUCLEOTIDE SEQUENCE [LARGE SCALE GENOMIC DNA]</scope>
    <source>
        <strain evidence="3 4">LB1R16</strain>
    </source>
</reference>
<dbReference type="OrthoDB" id="7195851at2"/>
<dbReference type="PROSITE" id="PS51208">
    <property type="entry name" value="AUTOTRANSPORTER"/>
    <property type="match status" value="1"/>
</dbReference>
<dbReference type="PANTHER" id="PTHR35037:SF3">
    <property type="entry name" value="C-TERMINAL REGION OF AIDA-LIKE PROTEIN"/>
    <property type="match status" value="1"/>
</dbReference>
<dbReference type="Proteomes" id="UP000317894">
    <property type="component" value="Unassembled WGS sequence"/>
</dbReference>
<protein>
    <recommendedName>
        <fullName evidence="2">Autotransporter domain-containing protein</fullName>
    </recommendedName>
</protein>
<sequence>MVESRSALISGAGVVGTDMARRGKRSILALLLAGAAMTATPVGAVTYDLMGGTVTRPNFIDPTTMTESDFIENGVFNLASAADFTFNGVLRDGGGVLTFRKLGSGNVTLTGANTNSGETSIVSGTLTTGADNTLSFNSRLRVGAVLELAGYDQTVRGFYQSGIIRNTSGGTATLTTNPGVTNSFAGSIVETAGNEISLAKTGAGRQDLLADNTYSGGTTLAGGTLGFGTSLSLGTGTVEVIGAGSILRALGTNVTLANDIVLSADGTIEPGSSTVLAGVISGTGSLTKTGGGTLTIANTGNTYSGGTFLQGGTLRLGGDNVLGDVAQAVVVGPASAIGTSGVSALLSNNIVANAQTTFVAPDAQVLDIAGVVSGTGNLVVQGASGTVILRSANTYTGTTQLQGGTLGVGNNLSLGGADTALLVAGPATLKAYNNVSIENLVRLTADLTVDTNGFDMVLTDNVNNATAMTSGGLIKAGAGTLTLTLANNYSGGTTLRGGTLSVGANNRLGNATGGVTFDGGALRVTGAAFTTTSRAFTLLGTGAIDIADAANVFTVAAPITGAGGITKSGPGTLVLAATNTFSGGVVLDTGTLVIENNDSLGAASSTLTTAMGTTVQFGSTPRTLTLANPIIVNGSTTFATNGNSILDNFMTGVVSTDGSVVTLNGAVSGAGPIVLSPYSDLTLAAANSFGGTFTVDRSIVRVGNAAAFGNSSVVLDNAALRNDSGSALVIANALSLTGTSTVGGTNDLTLGSIGGTGNLIKIGADTLTLTGNSTFTGSATVNGGTLNLQGNLVGGGGTTINAGGTLTGSGTIVGTTSSNGGTLAPASTLIFDNLFLDDATNLNFGLQTPGVVGSPNDLIVVNNNLLLDGTINIAALPGFTTGTYRLINYGGALNDFGLLIGSVPIGFNATNFTIDTSTANQVNLILSIGSTVYWDGADMAGDGTVDGGSGTWNTANMNWTTETGAVNGAWGSGTGIFQTVGGTVSVADALDFDMLSFRVTDYLLTDGGGTLRPSAIGEIETQDGVTTTINAAISGANGINKTGNGTLVLGGANSFLGGVNVVAGTLQVTSTGALGAGQFTVNAGTTVVLDSGFANDILINGAGGTGGTFVTGTGNASLTGLISGTGSLTKTGAFDLRLSNANSYSGGTFVNAGVLRADDNTAFGTGAVAIADGAGIFTGIDGLIIANDIALTGNAGINPSNNLLTLSGTVSGTGTLVKQGSGTLVLTGANSYQGGTSIRSGTLSVANDGNLGAAGGAIDFTGVATKILQLTGNFTSGRNIALNNNAEIDTGAFDATLNGVISGPATLSKSGSGVMTLTGVNTYEGGTNAAAGTLSIGSDANLGQASGVLRLGVDGVSSATLRLTGAVTSTRGVIVEEDSAIDTGANSGSFAGNFNGTGRLTKVGSGELALSGNNNGFSGGILLTAGTLTLGSNTASGTGGIETTGSTINYLDGIDNGGTINVNSNSTNLQVLGSAVATQSGVISETGVRPLAKIGTGTLILSAANTNSGLFSVNEGVIGVANNQALGLGNVALANATGLLAAASVSLANAVTVTGATTINTQGFTLGLTNTVSGTGSIAKTGAGTLNLSGNNSYAGGTQLNAGTIRIFTNTALGGGQLAMADATTLVAGAEGLNIANAIALNGAATIDTGAFLFATPGLISGNGRLIKTGSGVLFLENSNTYSGGTDINNGTVVVYNGASAGTGTIAMSDGTQLVTAGGTFTTPNAITIAGTGSILTQGAGDNWTLSGLIADGVTPGTLAKNGPGTINLTNANSYSGGTNLNGGTIRVTNNLSLGTGTLTAAGGTTLISGAPAITLANTGVLNGALTINLTGTTAVIDQMTGSYTSNGSALMLTGPISGAGSITTANFGTLTLAGNNSFAGGVIATTAQVLVTNANSLGTGTLTLADQAGLRNNSGGAVTLANNIALGGASNSIGGSSDLTLGGVISGASGFTKVGTDTLTLTGTSTYTGSTTVNGGTLKVNGALTGGGDTIVNGGATLAGTGSIAGNVSLANGAILSPGNSPGTLAIGGNLTLSAFTLVNYELGQANVIGGAFNDRTTVGGILTLDGLLTVTDSNAFGLGVYNLFTYGGALVDNGLSIASLPGAFTGLVQTLVPGQVNLIITAPGTLVQYWDGADFAGNGAINGGTGTWNALNTNWTTDAPSALNTNWQGGVAVFAGAAGTVTLATAQTAQGLQFTTDGYLLQGAALNFNVPAFVSTSGGVTATIASQVTGAGSLAKQGAGTLVLNGENSYAGGTTITGGTVVVGSNTALSTGAVTIGDATLAAGADGLSVANAITTTGNAQVDAGPGTFTLAGNIGGAGSITAIGAGNLVLNGNNSFAGLTIDNGTVTVGTNTAAGAAGIAMADGTTLAAGANGLALANAITTAGVASVNQGPGVFTLNGDISGAGSISAVGAGNLVLNGNNSYVGLNIVAGTVTVGTSTAGGVGGITINGGTTLAAGADGLVLANAITTTGSGRVNQGPGTFTLNGNIGGAGSISAIGAGNLVLNGNNSFVNLGINAGTVTVGTNTAAGIGEIAINDGTILAAGVTGLALANDIVTTGSGRVNQGPGVFTLDGDIGGAGSISAIGTGNLVLNGNNSFTNLGINQGTVTVGTNTAAGIGGIALNDGTILAAGADGLALANDIVTTGSGRVNQGPGTFTLNGDIGGAGSISAIGTGNLVLNGNNSFVNLGINQGTVTVGTNTAAGIGGIALNDGTILAAGVSGLTLANDIVTTGSGRVNQGPGTFTLNGDIGGAGSISAIGTGNLVLNGNNSFVNLGINRGTVTVGTNTAAGIGGIALNDGTILAAGADNLALANDIVTTGDGRVNQGPGTFTLNGDIGGAGSISAIGMGNLVLNGNNSFTNLGINQGTVTVGTNTAAGIGGIALNDGTILAAGVSGLTVANYIVTTGSGRIDSGSGVFTLSGSIGGAGSISQIGTGNLVLNGNNSFVNLGINQGTVTVGTNTAAGVGGIAINDGAILAAGVSGLVLANDIVTTGGGRVDQGAGVFTLDGDIAGAGSISAIGTGNLVLNGNNSFVNLGINQGTVTVGSDTAAGSGGIALNDGAILAAGVSGLTLANDIVTTGGGRVNSGPGIFTLDGDIAGAGSISAIGTGNLVLNGNNSFVNLGINQGTVTVGTNTAAGSGGIAINGGAILAAGVSGITLANDIVTTGGGRVDQGSGVFTLDGDIAGAGSISSIGTGNLVLNGNNSFVNLGINQGTVTVGTNTAAGSGGIAINDGAILAAGVSGLTLTNNIVTTGGGRVDQGAGVFTLAGNIAGAGSISAIGTGNLVLNGNNSFVNLGINQGTVTVGSNTAAGSGGIAINDGAIFAAGISGLTISNGIVTTGGGRVDQGSGVFTLAGNIAGAGSISSIGTGNLVLNGNNSFVNLGINQGTVTVGTNTAAGSGGIAINDGAILAAGVSGLTLTNDIVTTGGGRVDQGSGVFTLAGNIAGAGSISSIGTGNLVLNGNNSFVNLGVNQGRVTLGTNTAAGSGGIAINDGAILAAGVSGLTIANNIVTTGGGRIDSGAGVFTLTGAIAGAGSISQIGTGNLVLNGANSFVNLGINQGRVTVGTNTAAGVGSIAINDGGILAAGVSGLTLSNFIITTGGGRIDSGAGTFTLTGAIAGAGSISQIGTGNLVLNGANSFVNLGINQGRVTVGTNTAAGVGSIAINEGGILAAGVSGLTLSNFIVTTGGGRIDSGTGTFTLTGAIAGAGSISQIGTGNLVLNGANSFTNLGINQGTVTLGTNTAAGIGAIAINNGGILAAGVSGLTIANQIVTTGGGRVDSGAGVFTLSGTITGAGSISQIGTGNLVLNGANSFVNLGINQGAVTVGTNTAAGSGAIAINNGATLAAGVTGVTLANAIQTTAAGRVDSGTGIFALSGVISGTGSITKVGSGTLILTGNSTYTGATSAAAGRLLVLGSIGPSAVTVQSGATLGGNGTVGATSVLSGGTLAPGVTANTAGTVNVNGNLTLAAGSTYSIDIAGTTSDRVAVTGTANIAGSNLVVSPTNAPMLFNTSYTILTSTGARSGTFASTSLGQFGQAFVPTVIYGTNDVMIRLAPGSIAGAQGAGGTANTNAIAGALDAAVTGGFNPQNFFGLYLLNGAALTASLNQFTGEIGTANSRTALADTRYVREAAFDRLGATLKDGDAATTTTNGDHSTTLWARGIGSWTDTDGDGNGAALDIEAKGVIAGIDYSFGDVKVGAMFNYIHSDVDTQALGKGNIESTGGGAYIGYRPAGGFAVGAGAAISSVKGETSRGIGTARITQSLSSDTDGTVYQVFGEVAYDLAATDAVRIEPFARLAYVKYDLDGYSEAGGFAALTQLDAKYDITVASAGVRGSTAIGGSATLRGSLGYQNISGDRDPIARSAFQGTSSYAAIRGVALDKSSFVGEAGVDFRIGDKASLGVGYSGIIGKNNSDNGVKATFTLGF</sequence>
<dbReference type="InterPro" id="IPR005546">
    <property type="entry name" value="Autotransporte_beta"/>
</dbReference>
<proteinExistence type="predicted"/>
<evidence type="ECO:0000313" key="4">
    <source>
        <dbReference type="Proteomes" id="UP000317894"/>
    </source>
</evidence>
<dbReference type="InterPro" id="IPR013425">
    <property type="entry name" value="Autotrns_rpt"/>
</dbReference>
<keyword evidence="4" id="KW-1185">Reference proteome</keyword>
<accession>A0A552U7Z4</accession>
<dbReference type="SMART" id="SM00710">
    <property type="entry name" value="PbH1"/>
    <property type="match status" value="13"/>
</dbReference>
<dbReference type="NCBIfam" id="TIGR02601">
    <property type="entry name" value="autotrns_rpt"/>
    <property type="match status" value="18"/>
</dbReference>
<dbReference type="EMBL" id="VJWA01000002">
    <property type="protein sequence ID" value="TRW14331.1"/>
    <property type="molecule type" value="Genomic_DNA"/>
</dbReference>